<keyword evidence="1" id="KW-0812">Transmembrane</keyword>
<protein>
    <submittedName>
        <fullName evidence="2">Uncharacterized protein</fullName>
    </submittedName>
</protein>
<accession>A0A8S5RUA3</accession>
<sequence>MECYTKNVRVCKEMFVQFAYLYEYGILYIIVNR</sequence>
<name>A0A8S5RUA3_9CAUD</name>
<evidence type="ECO:0000256" key="1">
    <source>
        <dbReference type="SAM" id="Phobius"/>
    </source>
</evidence>
<evidence type="ECO:0000313" key="2">
    <source>
        <dbReference type="EMBL" id="DAE92847.1"/>
    </source>
</evidence>
<organism evidence="2">
    <name type="scientific">Ackermannviridae sp</name>
    <dbReference type="NCBI Taxonomy" id="2831612"/>
    <lineage>
        <taxon>Viruses</taxon>
        <taxon>Duplodnaviria</taxon>
        <taxon>Heunggongvirae</taxon>
        <taxon>Uroviricota</taxon>
        <taxon>Caudoviricetes</taxon>
        <taxon>Pantevenvirales</taxon>
        <taxon>Ackermannviridae</taxon>
    </lineage>
</organism>
<feature type="transmembrane region" description="Helical" evidence="1">
    <location>
        <begin position="14"/>
        <end position="31"/>
    </location>
</feature>
<dbReference type="EMBL" id="BK055796">
    <property type="protein sequence ID" value="DAE92847.1"/>
    <property type="molecule type" value="Genomic_DNA"/>
</dbReference>
<proteinExistence type="predicted"/>
<keyword evidence="1" id="KW-1133">Transmembrane helix</keyword>
<keyword evidence="1" id="KW-0472">Membrane</keyword>
<reference evidence="2" key="1">
    <citation type="journal article" date="2021" name="Proc. Natl. Acad. Sci. U.S.A.">
        <title>A Catalog of Tens of Thousands of Viruses from Human Metagenomes Reveals Hidden Associations with Chronic Diseases.</title>
        <authorList>
            <person name="Tisza M.J."/>
            <person name="Buck C.B."/>
        </authorList>
    </citation>
    <scope>NUCLEOTIDE SEQUENCE</scope>
    <source>
        <strain evidence="2">Cttzo28</strain>
    </source>
</reference>